<reference evidence="1" key="1">
    <citation type="submission" date="2020-04" db="EMBL/GenBank/DDBJ databases">
        <title>Hybrid Assembly of Korean Phytophthora infestans isolates.</title>
        <authorList>
            <person name="Prokchorchik M."/>
            <person name="Lee Y."/>
            <person name="Seo J."/>
            <person name="Cho J.-H."/>
            <person name="Park Y.-E."/>
            <person name="Jang D.-C."/>
            <person name="Im J.-S."/>
            <person name="Choi J.-G."/>
            <person name="Park H.-J."/>
            <person name="Lee G.-B."/>
            <person name="Lee Y.-G."/>
            <person name="Hong S.-Y."/>
            <person name="Cho K."/>
            <person name="Sohn K.H."/>
        </authorList>
    </citation>
    <scope>NUCLEOTIDE SEQUENCE</scope>
    <source>
        <strain evidence="1">KR_1_A1</strain>
    </source>
</reference>
<protein>
    <submittedName>
        <fullName evidence="1">Uncharacterized protein</fullName>
    </submittedName>
</protein>
<accession>A0A833SW71</accession>
<organism evidence="1 2">
    <name type="scientific">Phytophthora infestans</name>
    <name type="common">Potato late blight agent</name>
    <name type="synonym">Botrytis infestans</name>
    <dbReference type="NCBI Taxonomy" id="4787"/>
    <lineage>
        <taxon>Eukaryota</taxon>
        <taxon>Sar</taxon>
        <taxon>Stramenopiles</taxon>
        <taxon>Oomycota</taxon>
        <taxon>Peronosporomycetes</taxon>
        <taxon>Peronosporales</taxon>
        <taxon>Peronosporaceae</taxon>
        <taxon>Phytophthora</taxon>
    </lineage>
</organism>
<evidence type="ECO:0000313" key="1">
    <source>
        <dbReference type="EMBL" id="KAF4029561.1"/>
    </source>
</evidence>
<dbReference type="Proteomes" id="UP000602510">
    <property type="component" value="Unassembled WGS sequence"/>
</dbReference>
<sequence length="84" mass="9579">MADERLHSISFDALGAVPVVCFELRCRKDTASVECRRQLQFDVTQRCYSLDSSYGGKASYASWLALKESTRIAFYTESKCQRRA</sequence>
<dbReference type="AlphaFoldDB" id="A0A833SW71"/>
<keyword evidence="2" id="KW-1185">Reference proteome</keyword>
<dbReference type="EMBL" id="WSZM01000795">
    <property type="protein sequence ID" value="KAF4029561.1"/>
    <property type="molecule type" value="Genomic_DNA"/>
</dbReference>
<proteinExistence type="predicted"/>
<gene>
    <name evidence="1" type="ORF">GN244_ATG18654</name>
</gene>
<comment type="caution">
    <text evidence="1">The sequence shown here is derived from an EMBL/GenBank/DDBJ whole genome shotgun (WGS) entry which is preliminary data.</text>
</comment>
<evidence type="ECO:0000313" key="2">
    <source>
        <dbReference type="Proteomes" id="UP000602510"/>
    </source>
</evidence>
<name>A0A833SW71_PHYIN</name>